<reference evidence="2 3" key="1">
    <citation type="submission" date="2019-03" db="EMBL/GenBank/DDBJ databases">
        <title>Genomic features of bacteria from cold environments.</title>
        <authorList>
            <person name="Shen L."/>
        </authorList>
    </citation>
    <scope>NUCLEOTIDE SEQUENCE [LARGE SCALE GENOMIC DNA]</scope>
    <source>
        <strain evidence="3">T3246-1</strain>
    </source>
</reference>
<keyword evidence="2" id="KW-0378">Hydrolase</keyword>
<dbReference type="InterPro" id="IPR012341">
    <property type="entry name" value="6hp_glycosidase-like_sf"/>
</dbReference>
<dbReference type="Proteomes" id="UP000504882">
    <property type="component" value="Unassembled WGS sequence"/>
</dbReference>
<keyword evidence="1" id="KW-1133">Transmembrane helix</keyword>
<evidence type="ECO:0000256" key="1">
    <source>
        <dbReference type="SAM" id="Phobius"/>
    </source>
</evidence>
<dbReference type="Gene3D" id="1.50.10.10">
    <property type="match status" value="1"/>
</dbReference>
<keyword evidence="1" id="KW-0472">Membrane</keyword>
<proteinExistence type="predicted"/>
<accession>A0ABY2E3I9</accession>
<dbReference type="PANTHER" id="PTHR31616:SF0">
    <property type="entry name" value="GLUCAN 1,4-ALPHA-GLUCOSIDASE"/>
    <property type="match status" value="1"/>
</dbReference>
<name>A0ABY2E3I9_9MICO</name>
<sequence length="485" mass="50492">MTAAASPFGPEPTTTASVTALMPAIVPHNPTSTALGALGSRAMRSPRRTFWTLAAVVAVVALVGAAAVVRDRGRVDQVDLYTLGIGVRPDGTVTTIPTDSDGAYLPGSRVLDPGPDATQADRDAARALAEQTWTWLDAGTVPGAGGPHEDLVTDALLDLHTLTLDGGAAVAGYSSKWRYVWPRDASFVAAALTATGHHEDAVEVFEFLDGVQHPDGSFEARYLPDGSGPPDDRGLQTDGTGWVLWALAHVADTLGPGPERADLLRAFTPMIERSTGYLQAQVANPRSLPAPSADYWEHREQALTLGTAGPVLAGLEAAEHLLDLLGRDDDAALAGADADRLHGAVLANFGQTGYGRYAGRSARDAATAFVLPPFQPEGLAGAAAAWEASIAEMIRPAGGLAPGGSWPETSISWTPQTSLYAWSAAANGQPERAVEWLDWIAEHRTPLGAIPEKVGPDGSPAGVAPLMWSAAVVILTAAELEESAP</sequence>
<comment type="caution">
    <text evidence="2">The sequence shown here is derived from an EMBL/GenBank/DDBJ whole genome shotgun (WGS) entry which is preliminary data.</text>
</comment>
<evidence type="ECO:0000313" key="3">
    <source>
        <dbReference type="Proteomes" id="UP000504882"/>
    </source>
</evidence>
<protein>
    <submittedName>
        <fullName evidence="2">Glycoside hydrolase family 15</fullName>
    </submittedName>
</protein>
<dbReference type="PANTHER" id="PTHR31616">
    <property type="entry name" value="TREHALASE"/>
    <property type="match status" value="1"/>
</dbReference>
<feature type="transmembrane region" description="Helical" evidence="1">
    <location>
        <begin position="50"/>
        <end position="69"/>
    </location>
</feature>
<evidence type="ECO:0000313" key="2">
    <source>
        <dbReference type="EMBL" id="TDE94197.1"/>
    </source>
</evidence>
<gene>
    <name evidence="2" type="ORF">EXU48_12225</name>
</gene>
<dbReference type="EMBL" id="SMNA01000005">
    <property type="protein sequence ID" value="TDE94197.1"/>
    <property type="molecule type" value="Genomic_DNA"/>
</dbReference>
<organism evidence="2 3">
    <name type="scientific">Occultella glacieicola</name>
    <dbReference type="NCBI Taxonomy" id="2518684"/>
    <lineage>
        <taxon>Bacteria</taxon>
        <taxon>Bacillati</taxon>
        <taxon>Actinomycetota</taxon>
        <taxon>Actinomycetes</taxon>
        <taxon>Micrococcales</taxon>
        <taxon>Ruaniaceae</taxon>
        <taxon>Occultella</taxon>
    </lineage>
</organism>
<dbReference type="GO" id="GO:0016787">
    <property type="term" value="F:hydrolase activity"/>
    <property type="evidence" value="ECO:0007669"/>
    <property type="project" value="UniProtKB-KW"/>
</dbReference>
<keyword evidence="1" id="KW-0812">Transmembrane</keyword>
<dbReference type="InterPro" id="IPR008928">
    <property type="entry name" value="6-hairpin_glycosidase_sf"/>
</dbReference>
<dbReference type="SUPFAM" id="SSF48208">
    <property type="entry name" value="Six-hairpin glycosidases"/>
    <property type="match status" value="1"/>
</dbReference>
<keyword evidence="3" id="KW-1185">Reference proteome</keyword>